<accession>A0A316VDR6</accession>
<protein>
    <submittedName>
        <fullName evidence="1">Uncharacterized protein</fullName>
    </submittedName>
</protein>
<dbReference type="AlphaFoldDB" id="A0A316VDR6"/>
<organism evidence="1 2">
    <name type="scientific">Meira miltonrushii</name>
    <dbReference type="NCBI Taxonomy" id="1280837"/>
    <lineage>
        <taxon>Eukaryota</taxon>
        <taxon>Fungi</taxon>
        <taxon>Dikarya</taxon>
        <taxon>Basidiomycota</taxon>
        <taxon>Ustilaginomycotina</taxon>
        <taxon>Exobasidiomycetes</taxon>
        <taxon>Exobasidiales</taxon>
        <taxon>Brachybasidiaceae</taxon>
        <taxon>Meira</taxon>
    </lineage>
</organism>
<gene>
    <name evidence="1" type="ORF">FA14DRAFT_160788</name>
</gene>
<name>A0A316VDR6_9BASI</name>
<dbReference type="InParanoid" id="A0A316VDR6"/>
<evidence type="ECO:0000313" key="2">
    <source>
        <dbReference type="Proteomes" id="UP000245771"/>
    </source>
</evidence>
<reference evidence="1 2" key="1">
    <citation type="journal article" date="2018" name="Mol. Biol. Evol.">
        <title>Broad Genomic Sampling Reveals a Smut Pathogenic Ancestry of the Fungal Clade Ustilaginomycotina.</title>
        <authorList>
            <person name="Kijpornyongpan T."/>
            <person name="Mondo S.J."/>
            <person name="Barry K."/>
            <person name="Sandor L."/>
            <person name="Lee J."/>
            <person name="Lipzen A."/>
            <person name="Pangilinan J."/>
            <person name="LaButti K."/>
            <person name="Hainaut M."/>
            <person name="Henrissat B."/>
            <person name="Grigoriev I.V."/>
            <person name="Spatafora J.W."/>
            <person name="Aime M.C."/>
        </authorList>
    </citation>
    <scope>NUCLEOTIDE SEQUENCE [LARGE SCALE GENOMIC DNA]</scope>
    <source>
        <strain evidence="1 2">MCA 3882</strain>
    </source>
</reference>
<evidence type="ECO:0000313" key="1">
    <source>
        <dbReference type="EMBL" id="PWN35779.1"/>
    </source>
</evidence>
<sequence>MVHHITKVEEVTFMVHEIAILKHPDILMTDAEWQRYRKLASSYIHHRSRVSLVVRRFDEWRNHSYDRDHENANALYNTNAGSERYEQGDFFVHQEVELQDGGDDDDGEGYEMLDDYERETIELQKEVANLEHPSARIELQLVWAQRIGGTQDQECTEAQITSPYVLKLNKFIAKNVTCMNAGGAAFKVEHTNREVELSFRHPLEGPEYNFRKVRIFFHENEEMQDFLSRIDVSRLVSQLENI</sequence>
<dbReference type="RefSeq" id="XP_025356081.1">
    <property type="nucleotide sequence ID" value="XM_025498826.1"/>
</dbReference>
<dbReference type="Proteomes" id="UP000245771">
    <property type="component" value="Unassembled WGS sequence"/>
</dbReference>
<dbReference type="GeneID" id="37020607"/>
<dbReference type="EMBL" id="KZ819603">
    <property type="protein sequence ID" value="PWN35779.1"/>
    <property type="molecule type" value="Genomic_DNA"/>
</dbReference>
<proteinExistence type="predicted"/>
<keyword evidence="2" id="KW-1185">Reference proteome</keyword>